<dbReference type="EMBL" id="BDGB01000044">
    <property type="protein sequence ID" value="GAW71834.1"/>
    <property type="molecule type" value="Genomic_DNA"/>
</dbReference>
<keyword evidence="1" id="KW-0732">Signal</keyword>
<evidence type="ECO:0000313" key="4">
    <source>
        <dbReference type="EMBL" id="TDG91202.1"/>
    </source>
</evidence>
<keyword evidence="6" id="KW-1185">Reference proteome</keyword>
<organism evidence="3 5">
    <name type="scientific">Lentilactobacillus parakefiri</name>
    <dbReference type="NCBI Taxonomy" id="152332"/>
    <lineage>
        <taxon>Bacteria</taxon>
        <taxon>Bacillati</taxon>
        <taxon>Bacillota</taxon>
        <taxon>Bacilli</taxon>
        <taxon>Lactobacillales</taxon>
        <taxon>Lactobacillaceae</taxon>
        <taxon>Lentilactobacillus</taxon>
    </lineage>
</organism>
<dbReference type="OrthoDB" id="2329257at2"/>
<evidence type="ECO:0000313" key="5">
    <source>
        <dbReference type="Proteomes" id="UP000214739"/>
    </source>
</evidence>
<feature type="chain" id="PRO_5044569647" description="GW domain-containing protein" evidence="1">
    <location>
        <begin position="25"/>
        <end position="521"/>
    </location>
</feature>
<feature type="domain" description="GW" evidence="2">
    <location>
        <begin position="152"/>
        <end position="232"/>
    </location>
</feature>
<dbReference type="Proteomes" id="UP000294668">
    <property type="component" value="Unassembled WGS sequence"/>
</dbReference>
<feature type="domain" description="GW" evidence="2">
    <location>
        <begin position="54"/>
        <end position="119"/>
    </location>
</feature>
<dbReference type="RefSeq" id="WP_087069556.1">
    <property type="nucleotide sequence ID" value="NZ_BAAAXO010000080.1"/>
</dbReference>
<reference evidence="4" key="3">
    <citation type="submission" date="2019-02" db="EMBL/GenBank/DDBJ databases">
        <authorList>
            <person name="Buron G."/>
            <person name="Chaylann A."/>
            <person name="Dolejs I."/>
            <person name="Forster J."/>
            <person name="Miks M.H."/>
        </authorList>
    </citation>
    <scope>NUCLEOTIDE SEQUENCE</scope>
    <source>
        <strain evidence="4">DSM 10551</strain>
    </source>
</reference>
<sequence length="521" mass="55041">MNKLRIKQALLGSAALLGMTVAFGVLNGQNAAAAKLTANRPLATPANQRNVTFTGTHALYTKVGTLKGAKVVATRSALAALSQSPVSSDNVRAYRLATTSTGAVYFKVVTFNHKYRGWIYGGRQSGSFNGGLKPYSTFTSQGLSALTAAQQSATYKIAATGTGQDGVTYKQPAWTDYGVGKAITDSTPYANTTFKIDQVGKRTREQDQWVHIVDSSNANSPANGWILLSNLKQRAQTNPTTSADATVLKINLAKPDGTFIKTISWTKATAVTGKTVGQAVAPQSSQWLLNPADQTALQDQINAQLSGTGYQLNGGQLSATQIDQLARGTFGSQINLQVAAVPAKVASTIAPSTFINNNLTDVGDLTGTTSEYGTNPASFKIGDDEKKTDLTATEISQQDPTKPESLAYRIKHLTGTAQSDALVAVNGAFYNAATQQFASNGVNLDGFAGVKGADFSGSDLQQYLKSNLNTLTSPKYPVFSADGSVTYKTITFKLALGNILGGTFGNPVIAFYTYDVYHPQA</sequence>
<name>A0A224VHV5_9LACO</name>
<comment type="caution">
    <text evidence="3">The sequence shown here is derived from an EMBL/GenBank/DDBJ whole genome shotgun (WGS) entry which is preliminary data.</text>
</comment>
<reference evidence="4 6" key="2">
    <citation type="journal article" date="2019" name="Appl. Microbiol. Biotechnol.">
        <title>Uncovering carbohydrate metabolism through a genotype-phenotype association study of 56 lactic acid bacteria genomes.</title>
        <authorList>
            <person name="Buron-Moles G."/>
            <person name="Chailyan A."/>
            <person name="Dolejs I."/>
            <person name="Forster J."/>
            <person name="Miks M.H."/>
        </authorList>
    </citation>
    <scope>NUCLEOTIDE SEQUENCE [LARGE SCALE GENOMIC DNA]</scope>
    <source>
        <strain evidence="4 6">DSM 10551</strain>
    </source>
</reference>
<dbReference type="EMBL" id="PUFL01000056">
    <property type="protein sequence ID" value="TDG91202.1"/>
    <property type="molecule type" value="Genomic_DNA"/>
</dbReference>
<gene>
    <name evidence="4" type="ORF">C5L28_002404</name>
    <name evidence="3" type="ORF">LPKJCM_00937</name>
</gene>
<dbReference type="AlphaFoldDB" id="A0A224VHV5"/>
<dbReference type="InterPro" id="IPR025987">
    <property type="entry name" value="GW_dom"/>
</dbReference>
<proteinExistence type="predicted"/>
<evidence type="ECO:0000313" key="6">
    <source>
        <dbReference type="Proteomes" id="UP000294668"/>
    </source>
</evidence>
<reference evidence="3 5" key="1">
    <citation type="journal article" date="2017" name="Biosci Microbiota Food Health">
        <title>Genomic characterization reconfirms the taxonomic status of Lactobacillus parakefiri.</title>
        <authorList>
            <person name="Tanizawa Y."/>
            <person name="Kobayashi H."/>
            <person name="Kaminuma E."/>
            <person name="Sakamoto M."/>
            <person name="Ohkuma M."/>
            <person name="Nakamura Y."/>
            <person name="Arita M."/>
            <person name="Tohno M."/>
        </authorList>
    </citation>
    <scope>NUCLEOTIDE SEQUENCE [LARGE SCALE GENOMIC DNA]</scope>
    <source>
        <strain evidence="3 5">JCM 8573</strain>
    </source>
</reference>
<dbReference type="Pfam" id="PF13457">
    <property type="entry name" value="GW"/>
    <property type="match status" value="2"/>
</dbReference>
<evidence type="ECO:0000259" key="2">
    <source>
        <dbReference type="Pfam" id="PF13457"/>
    </source>
</evidence>
<dbReference type="Proteomes" id="UP000214739">
    <property type="component" value="Unassembled WGS sequence"/>
</dbReference>
<accession>A0A224VHV5</accession>
<evidence type="ECO:0000313" key="3">
    <source>
        <dbReference type="EMBL" id="GAW71834.1"/>
    </source>
</evidence>
<feature type="signal peptide" evidence="1">
    <location>
        <begin position="1"/>
        <end position="24"/>
    </location>
</feature>
<evidence type="ECO:0000256" key="1">
    <source>
        <dbReference type="SAM" id="SignalP"/>
    </source>
</evidence>
<protein>
    <recommendedName>
        <fullName evidence="2">GW domain-containing protein</fullName>
    </recommendedName>
</protein>